<keyword evidence="5" id="KW-0472">Membrane</keyword>
<keyword evidence="3" id="KW-0812">Transmembrane</keyword>
<evidence type="ECO:0000313" key="6">
    <source>
        <dbReference type="EMBL" id="CAK7350276.1"/>
    </source>
</evidence>
<sequence length="228" mass="24809">MSLLIPITSAQSFSFANHNSSSKKQFLSIQNPKAFSFSTVTQLSSSFAICNPLRLSIKRGERMVKVKRKGSGRRFGAVCYAGALNTPNLQWIFAISSAVLMLAKGTAIQKSFLVPLFALQAPANVISWIKGEYGIWTAFLALLVRLFSLFLGKKEGAIVGLVIAGYLAFQHFSRMGNLQKAFEQGSIVATLATICIGSLKDNKMSNCLSHDALPNTAVAGKEKYWCDT</sequence>
<keyword evidence="7" id="KW-1185">Reference proteome</keyword>
<dbReference type="PANTHER" id="PTHR33596">
    <property type="entry name" value="COLD-REGULATED 413 PLASMA MEMBRANE PROTEIN 2"/>
    <property type="match status" value="1"/>
</dbReference>
<dbReference type="PANTHER" id="PTHR33596:SF17">
    <property type="entry name" value="COLD-REGULATED 413 INNER MEMBRANE PROTEIN 1, CHLOROPLASTIC-RELATED"/>
    <property type="match status" value="1"/>
</dbReference>
<dbReference type="GO" id="GO:0016020">
    <property type="term" value="C:membrane"/>
    <property type="evidence" value="ECO:0007669"/>
    <property type="project" value="UniProtKB-SubCell"/>
</dbReference>
<evidence type="ECO:0000256" key="1">
    <source>
        <dbReference type="ARBA" id="ARBA00004141"/>
    </source>
</evidence>
<organism evidence="6 7">
    <name type="scientific">Dovyalis caffra</name>
    <dbReference type="NCBI Taxonomy" id="77055"/>
    <lineage>
        <taxon>Eukaryota</taxon>
        <taxon>Viridiplantae</taxon>
        <taxon>Streptophyta</taxon>
        <taxon>Embryophyta</taxon>
        <taxon>Tracheophyta</taxon>
        <taxon>Spermatophyta</taxon>
        <taxon>Magnoliopsida</taxon>
        <taxon>eudicotyledons</taxon>
        <taxon>Gunneridae</taxon>
        <taxon>Pentapetalae</taxon>
        <taxon>rosids</taxon>
        <taxon>fabids</taxon>
        <taxon>Malpighiales</taxon>
        <taxon>Salicaceae</taxon>
        <taxon>Flacourtieae</taxon>
        <taxon>Dovyalis</taxon>
    </lineage>
</organism>
<evidence type="ECO:0000256" key="2">
    <source>
        <dbReference type="ARBA" id="ARBA00005852"/>
    </source>
</evidence>
<evidence type="ECO:0000256" key="5">
    <source>
        <dbReference type="ARBA" id="ARBA00023136"/>
    </source>
</evidence>
<evidence type="ECO:0000313" key="7">
    <source>
        <dbReference type="Proteomes" id="UP001314170"/>
    </source>
</evidence>
<dbReference type="Proteomes" id="UP001314170">
    <property type="component" value="Unassembled WGS sequence"/>
</dbReference>
<evidence type="ECO:0000256" key="3">
    <source>
        <dbReference type="ARBA" id="ARBA00022692"/>
    </source>
</evidence>
<dbReference type="EMBL" id="CAWUPB010001184">
    <property type="protein sequence ID" value="CAK7350276.1"/>
    <property type="molecule type" value="Genomic_DNA"/>
</dbReference>
<comment type="caution">
    <text evidence="6">The sequence shown here is derived from an EMBL/GenBank/DDBJ whole genome shotgun (WGS) entry which is preliminary data.</text>
</comment>
<protein>
    <submittedName>
        <fullName evidence="6">Uncharacterized protein</fullName>
    </submittedName>
</protein>
<dbReference type="Pfam" id="PF05562">
    <property type="entry name" value="WCOR413"/>
    <property type="match status" value="2"/>
</dbReference>
<comment type="similarity">
    <text evidence="2">Belongs to the Cold-regulated 413 protein family.</text>
</comment>
<evidence type="ECO:0000256" key="4">
    <source>
        <dbReference type="ARBA" id="ARBA00022989"/>
    </source>
</evidence>
<reference evidence="6 7" key="1">
    <citation type="submission" date="2024-01" db="EMBL/GenBank/DDBJ databases">
        <authorList>
            <person name="Waweru B."/>
        </authorList>
    </citation>
    <scope>NUCLEOTIDE SEQUENCE [LARGE SCALE GENOMIC DNA]</scope>
</reference>
<dbReference type="AlphaFoldDB" id="A0AAV1SFR0"/>
<name>A0AAV1SFR0_9ROSI</name>
<comment type="subcellular location">
    <subcellularLocation>
        <location evidence="1">Membrane</location>
        <topology evidence="1">Multi-pass membrane protein</topology>
    </subcellularLocation>
</comment>
<proteinExistence type="inferred from homology"/>
<dbReference type="InterPro" id="IPR008892">
    <property type="entry name" value="COR413"/>
</dbReference>
<keyword evidence="4" id="KW-1133">Transmembrane helix</keyword>
<gene>
    <name evidence="6" type="ORF">DCAF_LOCUS23004</name>
</gene>
<accession>A0AAV1SFR0</accession>